<dbReference type="InterPro" id="IPR036366">
    <property type="entry name" value="PGBDSf"/>
</dbReference>
<comment type="caution">
    <text evidence="3">The sequence shown here is derived from an EMBL/GenBank/DDBJ whole genome shotgun (WGS) entry which is preliminary data.</text>
</comment>
<dbReference type="InterPro" id="IPR002477">
    <property type="entry name" value="Peptidoglycan-bd-like"/>
</dbReference>
<evidence type="ECO:0000259" key="2">
    <source>
        <dbReference type="Pfam" id="PF01471"/>
    </source>
</evidence>
<organism evidence="3 4">
    <name type="scientific">Streptomyces plumbiresistens</name>
    <dbReference type="NCBI Taxonomy" id="511811"/>
    <lineage>
        <taxon>Bacteria</taxon>
        <taxon>Bacillati</taxon>
        <taxon>Actinomycetota</taxon>
        <taxon>Actinomycetes</taxon>
        <taxon>Kitasatosporales</taxon>
        <taxon>Streptomycetaceae</taxon>
        <taxon>Streptomyces</taxon>
    </lineage>
</organism>
<keyword evidence="1" id="KW-0732">Signal</keyword>
<dbReference type="EMBL" id="BAAAZX010000048">
    <property type="protein sequence ID" value="GAA4030008.1"/>
    <property type="molecule type" value="Genomic_DNA"/>
</dbReference>
<sequence>MKRIRNAAVSTALTAIVIAGGTVLAASPASAAPARDVAASGPVNASAYYCGYDNRVTPPTIRYGSSGNTVREAQCLLISLGYSVGSSGIDGQFGPATRSAVYALQADYGLSYDGIVGPQTWNCLRNC</sequence>
<dbReference type="Pfam" id="PF01471">
    <property type="entry name" value="PG_binding_1"/>
    <property type="match status" value="1"/>
</dbReference>
<accession>A0ABP7TR43</accession>
<dbReference type="Proteomes" id="UP001500456">
    <property type="component" value="Unassembled WGS sequence"/>
</dbReference>
<name>A0ABP7TR43_9ACTN</name>
<protein>
    <recommendedName>
        <fullName evidence="2">Peptidoglycan binding-like domain-containing protein</fullName>
    </recommendedName>
</protein>
<dbReference type="InterPro" id="IPR036365">
    <property type="entry name" value="PGBD-like_sf"/>
</dbReference>
<proteinExistence type="predicted"/>
<dbReference type="RefSeq" id="WP_266447098.1">
    <property type="nucleotide sequence ID" value="NZ_BAAAZX010000048.1"/>
</dbReference>
<reference evidence="4" key="1">
    <citation type="journal article" date="2019" name="Int. J. Syst. Evol. Microbiol.">
        <title>The Global Catalogue of Microorganisms (GCM) 10K type strain sequencing project: providing services to taxonomists for standard genome sequencing and annotation.</title>
        <authorList>
            <consortium name="The Broad Institute Genomics Platform"/>
            <consortium name="The Broad Institute Genome Sequencing Center for Infectious Disease"/>
            <person name="Wu L."/>
            <person name="Ma J."/>
        </authorList>
    </citation>
    <scope>NUCLEOTIDE SEQUENCE [LARGE SCALE GENOMIC DNA]</scope>
    <source>
        <strain evidence="4">JCM 16924</strain>
    </source>
</reference>
<feature type="chain" id="PRO_5047480434" description="Peptidoglycan binding-like domain-containing protein" evidence="1">
    <location>
        <begin position="32"/>
        <end position="127"/>
    </location>
</feature>
<evidence type="ECO:0000313" key="4">
    <source>
        <dbReference type="Proteomes" id="UP001500456"/>
    </source>
</evidence>
<feature type="domain" description="Peptidoglycan binding-like" evidence="2">
    <location>
        <begin position="66"/>
        <end position="124"/>
    </location>
</feature>
<dbReference type="SUPFAM" id="SSF47090">
    <property type="entry name" value="PGBD-like"/>
    <property type="match status" value="1"/>
</dbReference>
<dbReference type="Gene3D" id="1.10.101.10">
    <property type="entry name" value="PGBD-like superfamily/PGBD"/>
    <property type="match status" value="1"/>
</dbReference>
<keyword evidence="4" id="KW-1185">Reference proteome</keyword>
<evidence type="ECO:0000256" key="1">
    <source>
        <dbReference type="SAM" id="SignalP"/>
    </source>
</evidence>
<feature type="signal peptide" evidence="1">
    <location>
        <begin position="1"/>
        <end position="31"/>
    </location>
</feature>
<gene>
    <name evidence="3" type="ORF">GCM10022232_89910</name>
</gene>
<evidence type="ECO:0000313" key="3">
    <source>
        <dbReference type="EMBL" id="GAA4030008.1"/>
    </source>
</evidence>